<dbReference type="PRINTS" id="PR00852">
    <property type="entry name" value="XRODRMPGMNTD"/>
</dbReference>
<dbReference type="InterPro" id="IPR001945">
    <property type="entry name" value="RAD3/XPD"/>
</dbReference>
<dbReference type="GO" id="GO:0016818">
    <property type="term" value="F:hydrolase activity, acting on acid anhydrides, in phosphorus-containing anhydrides"/>
    <property type="evidence" value="ECO:0007669"/>
    <property type="project" value="InterPro"/>
</dbReference>
<keyword evidence="5" id="KW-0234">DNA repair</keyword>
<comment type="cofactor">
    <cofactor evidence="1">
        <name>[4Fe-4S] cluster</name>
        <dbReference type="ChEBI" id="CHEBI:49883"/>
    </cofactor>
</comment>
<dbReference type="GO" id="GO:0005634">
    <property type="term" value="C:nucleus"/>
    <property type="evidence" value="ECO:0007669"/>
    <property type="project" value="InterPro"/>
</dbReference>
<keyword evidence="2" id="KW-0004">4Fe-4S</keyword>
<comment type="catalytic activity">
    <reaction evidence="7">
        <text>ATP + H2O = ADP + phosphate + H(+)</text>
        <dbReference type="Rhea" id="RHEA:13065"/>
        <dbReference type="ChEBI" id="CHEBI:15377"/>
        <dbReference type="ChEBI" id="CHEBI:15378"/>
        <dbReference type="ChEBI" id="CHEBI:30616"/>
        <dbReference type="ChEBI" id="CHEBI:43474"/>
        <dbReference type="ChEBI" id="CHEBI:456216"/>
        <dbReference type="EC" id="5.6.2.3"/>
    </reaction>
</comment>
<feature type="non-terminal residue" evidence="9">
    <location>
        <position position="204"/>
    </location>
</feature>
<feature type="domain" description="Helical and beta-bridge" evidence="8">
    <location>
        <begin position="20"/>
        <end position="161"/>
    </location>
</feature>
<evidence type="ECO:0000313" key="10">
    <source>
        <dbReference type="Proteomes" id="UP000194236"/>
    </source>
</evidence>
<dbReference type="EMBL" id="MUJZ01053932">
    <property type="protein sequence ID" value="OTF72938.1"/>
    <property type="molecule type" value="Genomic_DNA"/>
</dbReference>
<accession>A0A1Y3AYQ7</accession>
<evidence type="ECO:0000256" key="4">
    <source>
        <dbReference type="ARBA" id="ARBA00023125"/>
    </source>
</evidence>
<keyword evidence="4" id="KW-0238">DNA-binding</keyword>
<organism evidence="9 10">
    <name type="scientific">Euroglyphus maynei</name>
    <name type="common">Mayne's house dust mite</name>
    <dbReference type="NCBI Taxonomy" id="6958"/>
    <lineage>
        <taxon>Eukaryota</taxon>
        <taxon>Metazoa</taxon>
        <taxon>Ecdysozoa</taxon>
        <taxon>Arthropoda</taxon>
        <taxon>Chelicerata</taxon>
        <taxon>Arachnida</taxon>
        <taxon>Acari</taxon>
        <taxon>Acariformes</taxon>
        <taxon>Sarcoptiformes</taxon>
        <taxon>Astigmata</taxon>
        <taxon>Psoroptidia</taxon>
        <taxon>Analgoidea</taxon>
        <taxon>Pyroglyphidae</taxon>
        <taxon>Pyroglyphinae</taxon>
        <taxon>Euroglyphus</taxon>
    </lineage>
</organism>
<comment type="caution">
    <text evidence="9">The sequence shown here is derived from an EMBL/GenBank/DDBJ whole genome shotgun (WGS) entry which is preliminary data.</text>
</comment>
<name>A0A1Y3AYQ7_EURMA</name>
<keyword evidence="10" id="KW-1185">Reference proteome</keyword>
<dbReference type="GO" id="GO:0045951">
    <property type="term" value="P:positive regulation of mitotic recombination"/>
    <property type="evidence" value="ECO:0007669"/>
    <property type="project" value="TreeGrafter"/>
</dbReference>
<dbReference type="EC" id="5.6.2.3" evidence="6"/>
<evidence type="ECO:0000256" key="7">
    <source>
        <dbReference type="ARBA" id="ARBA00048954"/>
    </source>
</evidence>
<dbReference type="PANTHER" id="PTHR11472:SF1">
    <property type="entry name" value="GENERAL TRANSCRIPTION AND DNA REPAIR FACTOR IIH HELICASE SUBUNIT XPD"/>
    <property type="match status" value="1"/>
</dbReference>
<keyword evidence="3" id="KW-0227">DNA damage</keyword>
<dbReference type="OrthoDB" id="272481at2759"/>
<keyword evidence="2" id="KW-0411">Iron-sulfur</keyword>
<dbReference type="GO" id="GO:0043139">
    <property type="term" value="F:5'-3' DNA helicase activity"/>
    <property type="evidence" value="ECO:0007669"/>
    <property type="project" value="UniProtKB-EC"/>
</dbReference>
<keyword evidence="2" id="KW-0408">Iron</keyword>
<evidence type="ECO:0000313" key="9">
    <source>
        <dbReference type="EMBL" id="OTF72938.1"/>
    </source>
</evidence>
<evidence type="ECO:0000256" key="1">
    <source>
        <dbReference type="ARBA" id="ARBA00001966"/>
    </source>
</evidence>
<dbReference type="AlphaFoldDB" id="A0A1Y3AYQ7"/>
<dbReference type="GO" id="GO:0006289">
    <property type="term" value="P:nucleotide-excision repair"/>
    <property type="evidence" value="ECO:0007669"/>
    <property type="project" value="InterPro"/>
</dbReference>
<dbReference type="Pfam" id="PF06777">
    <property type="entry name" value="HBB"/>
    <property type="match status" value="1"/>
</dbReference>
<evidence type="ECO:0000259" key="8">
    <source>
        <dbReference type="Pfam" id="PF06777"/>
    </source>
</evidence>
<dbReference type="GO" id="GO:0051539">
    <property type="term" value="F:4 iron, 4 sulfur cluster binding"/>
    <property type="evidence" value="ECO:0007669"/>
    <property type="project" value="UniProtKB-KW"/>
</dbReference>
<proteinExistence type="predicted"/>
<evidence type="ECO:0000256" key="5">
    <source>
        <dbReference type="ARBA" id="ARBA00023204"/>
    </source>
</evidence>
<dbReference type="InterPro" id="IPR010643">
    <property type="entry name" value="HBB"/>
</dbReference>
<feature type="non-terminal residue" evidence="9">
    <location>
        <position position="1"/>
    </location>
</feature>
<sequence length="204" mass="23578">INKKILEKCQSNIATLQETVQQIKDVDEKKLEAEYHKLIEGLHEASVAKKTDVFLANPILPSDILNEAIPGNIRTAEHFIRFLKYFLEYMKSRLRIQHVVKESPAAFLKDIFTKMTIERKPLRFCSERLRSLIRTLEVNNITDFTPLTLLCNFATLVSTYLRGFTIIIEPFDDRTPNVPNPILHFSCLDASLAIKPIFERFQSV</sequence>
<evidence type="ECO:0000256" key="2">
    <source>
        <dbReference type="ARBA" id="ARBA00022485"/>
    </source>
</evidence>
<dbReference type="InterPro" id="IPR045028">
    <property type="entry name" value="DinG/Rad3-like"/>
</dbReference>
<evidence type="ECO:0000256" key="3">
    <source>
        <dbReference type="ARBA" id="ARBA00022763"/>
    </source>
</evidence>
<dbReference type="GO" id="GO:0003684">
    <property type="term" value="F:damaged DNA binding"/>
    <property type="evidence" value="ECO:0007669"/>
    <property type="project" value="TreeGrafter"/>
</dbReference>
<protein>
    <recommendedName>
        <fullName evidence="6">DNA 5'-3' helicase</fullName>
        <ecNumber evidence="6">5.6.2.3</ecNumber>
    </recommendedName>
</protein>
<keyword evidence="2" id="KW-0479">Metal-binding</keyword>
<reference evidence="9 10" key="1">
    <citation type="submission" date="2017-03" db="EMBL/GenBank/DDBJ databases">
        <title>Genome Survey of Euroglyphus maynei.</title>
        <authorList>
            <person name="Arlian L.G."/>
            <person name="Morgan M.S."/>
            <person name="Rider S.D."/>
        </authorList>
    </citation>
    <scope>NUCLEOTIDE SEQUENCE [LARGE SCALE GENOMIC DNA]</scope>
    <source>
        <strain evidence="9">Arlian Lab</strain>
        <tissue evidence="9">Whole body</tissue>
    </source>
</reference>
<dbReference type="GO" id="GO:0005524">
    <property type="term" value="F:ATP binding"/>
    <property type="evidence" value="ECO:0007669"/>
    <property type="project" value="InterPro"/>
</dbReference>
<dbReference type="Proteomes" id="UP000194236">
    <property type="component" value="Unassembled WGS sequence"/>
</dbReference>
<dbReference type="GO" id="GO:0006366">
    <property type="term" value="P:transcription by RNA polymerase II"/>
    <property type="evidence" value="ECO:0007669"/>
    <property type="project" value="TreeGrafter"/>
</dbReference>
<gene>
    <name evidence="9" type="ORF">BLA29_011305</name>
</gene>
<evidence type="ECO:0000256" key="6">
    <source>
        <dbReference type="ARBA" id="ARBA00044969"/>
    </source>
</evidence>
<dbReference type="PANTHER" id="PTHR11472">
    <property type="entry name" value="DNA REPAIR DEAD HELICASE RAD3/XP-D SUBFAMILY MEMBER"/>
    <property type="match status" value="1"/>
</dbReference>